<keyword evidence="1" id="KW-0472">Membrane</keyword>
<feature type="transmembrane region" description="Helical" evidence="1">
    <location>
        <begin position="6"/>
        <end position="31"/>
    </location>
</feature>
<evidence type="ECO:0000256" key="1">
    <source>
        <dbReference type="SAM" id="Phobius"/>
    </source>
</evidence>
<sequence length="40" mass="4496">MSSELILLIVILCLLTVILLVVSLPNLISLFNAKIKKPRY</sequence>
<dbReference type="AlphaFoldDB" id="A0A6D1AEN4"/>
<evidence type="ECO:0000313" key="2">
    <source>
        <dbReference type="EMBL" id="NEU03100.1"/>
    </source>
</evidence>
<accession>A0A6D1AEN4</accession>
<keyword evidence="1" id="KW-0812">Transmembrane</keyword>
<protein>
    <submittedName>
        <fullName evidence="2">Diadenylate cyclase</fullName>
    </submittedName>
</protein>
<feature type="non-terminal residue" evidence="2">
    <location>
        <position position="40"/>
    </location>
</feature>
<reference evidence="2" key="1">
    <citation type="submission" date="2020-02" db="EMBL/GenBank/DDBJ databases">
        <title>Investigating the Use of Bacteriophages as New Decolonization Strategy for Intestinal Carriage of CTX-M-15-producing ST131 Escherichia coli: an In Vitro Continuous Culture System Model.</title>
        <authorList>
            <person name="Bernasconi O.J."/>
            <person name="Campos-Madueno E.I."/>
            <person name="Dona V."/>
            <person name="Perreten V."/>
            <person name="Carattoli A."/>
            <person name="Endimiani A."/>
        </authorList>
    </citation>
    <scope>NUCLEOTIDE SEQUENCE</scope>
    <source>
        <strain evidence="2">4901.28</strain>
    </source>
</reference>
<name>A0A6D1AEN4_ECOLX</name>
<organism evidence="2">
    <name type="scientific">Escherichia coli</name>
    <dbReference type="NCBI Taxonomy" id="562"/>
    <lineage>
        <taxon>Bacteria</taxon>
        <taxon>Pseudomonadati</taxon>
        <taxon>Pseudomonadota</taxon>
        <taxon>Gammaproteobacteria</taxon>
        <taxon>Enterobacterales</taxon>
        <taxon>Enterobacteriaceae</taxon>
        <taxon>Escherichia</taxon>
    </lineage>
</organism>
<comment type="caution">
    <text evidence="2">The sequence shown here is derived from an EMBL/GenBank/DDBJ whole genome shotgun (WGS) entry which is preliminary data.</text>
</comment>
<proteinExistence type="predicted"/>
<dbReference type="EMBL" id="JAAHTE010000833">
    <property type="protein sequence ID" value="NEU03100.1"/>
    <property type="molecule type" value="Genomic_DNA"/>
</dbReference>
<keyword evidence="1" id="KW-1133">Transmembrane helix</keyword>
<gene>
    <name evidence="2" type="ORF">G3563_29660</name>
</gene>